<evidence type="ECO:0000313" key="4">
    <source>
        <dbReference type="EMBL" id="CAL1143955.1"/>
    </source>
</evidence>
<feature type="compositionally biased region" description="Basic and acidic residues" evidence="2">
    <location>
        <begin position="1435"/>
        <end position="1444"/>
    </location>
</feature>
<feature type="region of interest" description="Disordered" evidence="2">
    <location>
        <begin position="1412"/>
        <end position="1444"/>
    </location>
</feature>
<comment type="caution">
    <text evidence="3">The sequence shown here is derived from an EMBL/GenBank/DDBJ whole genome shotgun (WGS) entry which is preliminary data.</text>
</comment>
<keyword evidence="1" id="KW-0175">Coiled coil</keyword>
<reference evidence="3" key="1">
    <citation type="submission" date="2022-10" db="EMBL/GenBank/DDBJ databases">
        <authorList>
            <person name="Chen Y."/>
            <person name="Dougan E. K."/>
            <person name="Chan C."/>
            <person name="Rhodes N."/>
            <person name="Thang M."/>
        </authorList>
    </citation>
    <scope>NUCLEOTIDE SEQUENCE</scope>
</reference>
<feature type="region of interest" description="Disordered" evidence="2">
    <location>
        <begin position="222"/>
        <end position="241"/>
    </location>
</feature>
<feature type="compositionally biased region" description="Acidic residues" evidence="2">
    <location>
        <begin position="1425"/>
        <end position="1434"/>
    </location>
</feature>
<reference evidence="4" key="2">
    <citation type="submission" date="2024-04" db="EMBL/GenBank/DDBJ databases">
        <authorList>
            <person name="Chen Y."/>
            <person name="Shah S."/>
            <person name="Dougan E. K."/>
            <person name="Thang M."/>
            <person name="Chan C."/>
        </authorList>
    </citation>
    <scope>NUCLEOTIDE SEQUENCE [LARGE SCALE GENOMIC DNA]</scope>
</reference>
<protein>
    <submittedName>
        <fullName evidence="5">Nonsense-mediated mRNA decay factor SMG8</fullName>
    </submittedName>
</protein>
<feature type="coiled-coil region" evidence="1">
    <location>
        <begin position="1277"/>
        <end position="1304"/>
    </location>
</feature>
<sequence length="1444" mass="160757">MKAIRLVVRSSKATRLNRFTRMVRVSAMLPKMCAGWHRKPEENSKDVDNLVERKLHRIYVYLERENDGLVTGDMADAIIRRITKRRKHRRSITRLLTKKFGAGPSMTRQNSDVSEADISPQTTAKTFGSRPRSRSVVVRSTYSDGADGEGTASMAMGRRLRRMQTNYTTHTTHTDQSNVSQTESCMRGTRSPSRSKGGGVTIRIEDGEGTESMAMGETASVPVGRVGPKVDDTETISSSETVARRVEKIQTYRSLHSNHSTPLPVSRLRHDGSSSGDELNQELPWKRGISDPVSAENFSHQQRRRGPGRSFSRKSSQSSNMSINRRLAFKSAAVLAQPRNASSASMESDDDEEPLNFMDFKERVLADVMVKTKLFDACTSQLGKGTTMKNIGRRHVEDVGVKVALMVIILLFILSFVVDQRTDTSVPLVLEQLDKEATLRFEGWIFDDAPEDLVGSYLIWKEGLLTSPQKPTLLYLDLNKRVLCNEMLHGGDPMKCSEIRLGTTVPWPNRTSLQSIDEAIQTEGLPYRADDLEFFRHPVVDETNTSTDLDEEVTSVALLDTRHLNEQAAVNSLVISWTVILIILVGMACSPSPEIWAICRGNSWSLSADALTVDPAVVDPSVDLLRLLDEDDGFDGLPSVAAGAGVDPGVAVALDAARCELAVVALVGHRPRNVLEEIYLCSAGDFDVELGMLQCFYQPQDQILFLCLDTSSRDDAGAAGAEESCRWADGPMDWEHLLKSGQLEVRKLEALLLLFSLCHVVTWFCPGSSPRLDTAALKLLVKVQEFQGHCDLTSTAPLVIFVHRQLKLPAAAKQRAALEALEKVLDNRWRNSLKRLKLLQDAKRSMSVKGLFRVNRPCSVAMEREVQRDPQDLANAVEDPSTAVDRLRSRLVEAVKDAKRERLSFQDWLRTASALHLRLHTMLSAAARLPEELALALNQDPNPTSARGPGPGPGPLGPSGPSGSPEMCWSLGSWAFPELFFAFNSAQEAVDEGCRIFSSSLSTSPTDPQDLLRGALQLVRQKTYAPLVDYAVRLCQRHCERMAQRAQPHGRPCKFRGSSGRPCALQEGHKEPHRNNFRPCKVCLCGKSQVQVTETFDPPKRLLRAAVAGASPCAAVSKRLGQLRSAVTVQDRIAFASALPVLREAMETKVNPWRCRYCMKKHQGDQDHVDYHKGKGKGGGAEQFAPSTQWLLPPSLPASMESQALPSTATPPTAMGMTSTPSMQPFAKPNFGKDEAELHSLRHMYKEIKNKPNLPEDIKKVVQATESTVRKVDAKTHSQLVSQLNTMRKKLNEIDEQWEAYRNQWANYLDKASQMWMSHVESFEDGENKFATRRKEALQKLQATRSALHEAHQRTMEQDGGLERHDIENAKEALDASMSVEEPEEAESQLVQIKEDLTGIVRQVRSTIEERIRKRDRSRPREASAEIEEVEVVEPADKKQRDSA</sequence>
<feature type="compositionally biased region" description="Basic and acidic residues" evidence="2">
    <location>
        <begin position="1412"/>
        <end position="1424"/>
    </location>
</feature>
<feature type="region of interest" description="Disordered" evidence="2">
    <location>
        <begin position="168"/>
        <end position="201"/>
    </location>
</feature>
<proteinExistence type="predicted"/>
<dbReference type="EMBL" id="CAMXCT010001491">
    <property type="protein sequence ID" value="CAI3990580.1"/>
    <property type="molecule type" value="Genomic_DNA"/>
</dbReference>
<evidence type="ECO:0000256" key="2">
    <source>
        <dbReference type="SAM" id="MobiDB-lite"/>
    </source>
</evidence>
<evidence type="ECO:0000313" key="3">
    <source>
        <dbReference type="EMBL" id="CAI3990580.1"/>
    </source>
</evidence>
<feature type="compositionally biased region" description="Polar residues" evidence="2">
    <location>
        <begin position="175"/>
        <end position="194"/>
    </location>
</feature>
<feature type="region of interest" description="Disordered" evidence="2">
    <location>
        <begin position="251"/>
        <end position="322"/>
    </location>
</feature>
<organism evidence="3">
    <name type="scientific">Cladocopium goreaui</name>
    <dbReference type="NCBI Taxonomy" id="2562237"/>
    <lineage>
        <taxon>Eukaryota</taxon>
        <taxon>Sar</taxon>
        <taxon>Alveolata</taxon>
        <taxon>Dinophyceae</taxon>
        <taxon>Suessiales</taxon>
        <taxon>Symbiodiniaceae</taxon>
        <taxon>Cladocopium</taxon>
    </lineage>
</organism>
<evidence type="ECO:0000313" key="5">
    <source>
        <dbReference type="EMBL" id="CAL4777892.1"/>
    </source>
</evidence>
<evidence type="ECO:0000313" key="6">
    <source>
        <dbReference type="Proteomes" id="UP001152797"/>
    </source>
</evidence>
<dbReference type="Proteomes" id="UP001152797">
    <property type="component" value="Unassembled WGS sequence"/>
</dbReference>
<dbReference type="EMBL" id="CAMXCT020001491">
    <property type="protein sequence ID" value="CAL1143955.1"/>
    <property type="molecule type" value="Genomic_DNA"/>
</dbReference>
<feature type="compositionally biased region" description="Polar residues" evidence="2">
    <location>
        <begin position="251"/>
        <end position="263"/>
    </location>
</feature>
<evidence type="ECO:0000256" key="1">
    <source>
        <dbReference type="SAM" id="Coils"/>
    </source>
</evidence>
<keyword evidence="6" id="KW-1185">Reference proteome</keyword>
<gene>
    <name evidence="3" type="ORF">C1SCF055_LOCUS17557</name>
</gene>
<accession>A0A9P1CFJ8</accession>
<feature type="region of interest" description="Disordered" evidence="2">
    <location>
        <begin position="102"/>
        <end position="156"/>
    </location>
</feature>
<dbReference type="EMBL" id="CAMXCT030001491">
    <property type="protein sequence ID" value="CAL4777892.1"/>
    <property type="molecule type" value="Genomic_DNA"/>
</dbReference>
<feature type="region of interest" description="Disordered" evidence="2">
    <location>
        <begin position="939"/>
        <end position="964"/>
    </location>
</feature>
<feature type="compositionally biased region" description="Polar residues" evidence="2">
    <location>
        <begin position="106"/>
        <end position="126"/>
    </location>
</feature>
<name>A0A9P1CFJ8_9DINO</name>
<feature type="compositionally biased region" description="Low complexity" evidence="2">
    <location>
        <begin position="309"/>
        <end position="322"/>
    </location>
</feature>